<accession>A0A8H7GME6</accession>
<evidence type="ECO:0000313" key="3">
    <source>
        <dbReference type="Proteomes" id="UP000649328"/>
    </source>
</evidence>
<dbReference type="AlphaFoldDB" id="A0A8H7GME6"/>
<organism evidence="2 3">
    <name type="scientific">Metschnikowia pulcherrima</name>
    <dbReference type="NCBI Taxonomy" id="27326"/>
    <lineage>
        <taxon>Eukaryota</taxon>
        <taxon>Fungi</taxon>
        <taxon>Dikarya</taxon>
        <taxon>Ascomycota</taxon>
        <taxon>Saccharomycotina</taxon>
        <taxon>Pichiomycetes</taxon>
        <taxon>Metschnikowiaceae</taxon>
        <taxon>Metschnikowia</taxon>
    </lineage>
</organism>
<name>A0A8H7GME6_9ASCO</name>
<dbReference type="Gene3D" id="3.40.630.30">
    <property type="match status" value="1"/>
</dbReference>
<reference evidence="2" key="1">
    <citation type="submission" date="2020-10" db="EMBL/GenBank/DDBJ databases">
        <title>The Whole-Genome Sequence of Metschnikowia persimmonesis, a Novel Endophytic Yeast Species Isolated from Medicinal Plant Diospyros kaki Thumb.</title>
        <authorList>
            <person name="Rahmat E."/>
            <person name="Kang Y."/>
        </authorList>
    </citation>
    <scope>NUCLEOTIDE SEQUENCE</scope>
    <source>
        <strain evidence="2">KIOM G15050</strain>
    </source>
</reference>
<protein>
    <recommendedName>
        <fullName evidence="1">N-acetyltransferase domain-containing protein</fullName>
    </recommendedName>
</protein>
<dbReference type="OrthoDB" id="10264707at2759"/>
<evidence type="ECO:0000313" key="2">
    <source>
        <dbReference type="EMBL" id="KAF8000170.1"/>
    </source>
</evidence>
<dbReference type="InterPro" id="IPR016181">
    <property type="entry name" value="Acyl_CoA_acyltransferase"/>
</dbReference>
<dbReference type="InterPro" id="IPR052742">
    <property type="entry name" value="Mito_N-acetyltransferase"/>
</dbReference>
<dbReference type="GO" id="GO:0016747">
    <property type="term" value="F:acyltransferase activity, transferring groups other than amino-acyl groups"/>
    <property type="evidence" value="ECO:0007669"/>
    <property type="project" value="InterPro"/>
</dbReference>
<dbReference type="PANTHER" id="PTHR43138">
    <property type="entry name" value="ACETYLTRANSFERASE, GNAT FAMILY"/>
    <property type="match status" value="1"/>
</dbReference>
<dbReference type="Pfam" id="PF00583">
    <property type="entry name" value="Acetyltransf_1"/>
    <property type="match status" value="1"/>
</dbReference>
<keyword evidence="3" id="KW-1185">Reference proteome</keyword>
<dbReference type="EMBL" id="JACBPP010000007">
    <property type="protein sequence ID" value="KAF8000170.1"/>
    <property type="molecule type" value="Genomic_DNA"/>
</dbReference>
<feature type="domain" description="N-acetyltransferase" evidence="1">
    <location>
        <begin position="70"/>
        <end position="219"/>
    </location>
</feature>
<sequence>MPYDIEHLKTLPYADRQYATTPKFTENVVFKLDKTGQTVTLLTAHKKEDMPAGLLHLAWQEMNHVIDEGRTYPHYLEFTYDDFLAYFFEGFAAVLIEGEFDPKWAGEPQTFWDEKYLGHFYIKPNYIGRCLHVCNAGFVVNHNRRGLGLGKELGKQYLAIAPQLGYVYSVFNLVFETNVASYKIWESLGFERLGYIKNVAMLKGEDKLVGAYMYGKDLN</sequence>
<dbReference type="InterPro" id="IPR000182">
    <property type="entry name" value="GNAT_dom"/>
</dbReference>
<dbReference type="PROSITE" id="PS51186">
    <property type="entry name" value="GNAT"/>
    <property type="match status" value="1"/>
</dbReference>
<comment type="caution">
    <text evidence="2">The sequence shown here is derived from an EMBL/GenBank/DDBJ whole genome shotgun (WGS) entry which is preliminary data.</text>
</comment>
<dbReference type="Proteomes" id="UP000649328">
    <property type="component" value="Unassembled WGS sequence"/>
</dbReference>
<gene>
    <name evidence="2" type="ORF">HF325_005099</name>
</gene>
<dbReference type="GO" id="GO:0005634">
    <property type="term" value="C:nucleus"/>
    <property type="evidence" value="ECO:0007669"/>
    <property type="project" value="TreeGrafter"/>
</dbReference>
<evidence type="ECO:0000259" key="1">
    <source>
        <dbReference type="PROSITE" id="PS51186"/>
    </source>
</evidence>
<dbReference type="PANTHER" id="PTHR43138:SF1">
    <property type="entry name" value="N-ACETYLTRANSFERASE ACA1"/>
    <property type="match status" value="1"/>
</dbReference>
<proteinExistence type="predicted"/>
<dbReference type="SUPFAM" id="SSF55729">
    <property type="entry name" value="Acyl-CoA N-acyltransferases (Nat)"/>
    <property type="match status" value="1"/>
</dbReference>